<sequence>MSLAKIIWAVSAAAAIILAFINLAGHDAMILAILGLLSGFFLDHNHRRGVIIAAIFLMAGGASALASIVGIGDYLTAILTSLGAVFAAASVMAIVRTLVERIFLSNKEASTA</sequence>
<comment type="caution">
    <text evidence="2">The sequence shown here is derived from an EMBL/GenBank/DDBJ whole genome shotgun (WGS) entry which is preliminary data.</text>
</comment>
<accession>A0A420WDR4</accession>
<name>A0A420WDR4_9PROT</name>
<keyword evidence="3" id="KW-1185">Reference proteome</keyword>
<dbReference type="Proteomes" id="UP000282211">
    <property type="component" value="Unassembled WGS sequence"/>
</dbReference>
<dbReference type="EMBL" id="RBII01000002">
    <property type="protein sequence ID" value="RKQ69151.1"/>
    <property type="molecule type" value="Genomic_DNA"/>
</dbReference>
<feature type="transmembrane region" description="Helical" evidence="1">
    <location>
        <begin position="77"/>
        <end position="99"/>
    </location>
</feature>
<gene>
    <name evidence="2" type="ORF">DES40_1938</name>
</gene>
<reference evidence="2 3" key="1">
    <citation type="submission" date="2018-10" db="EMBL/GenBank/DDBJ databases">
        <title>Genomic Encyclopedia of Type Strains, Phase IV (KMG-IV): sequencing the most valuable type-strain genomes for metagenomic binning, comparative biology and taxonomic classification.</title>
        <authorList>
            <person name="Goeker M."/>
        </authorList>
    </citation>
    <scope>NUCLEOTIDE SEQUENCE [LARGE SCALE GENOMIC DNA]</scope>
    <source>
        <strain evidence="2 3">DSM 22008</strain>
    </source>
</reference>
<dbReference type="RefSeq" id="WP_121101367.1">
    <property type="nucleotide sequence ID" value="NZ_RBII01000002.1"/>
</dbReference>
<evidence type="ECO:0000313" key="3">
    <source>
        <dbReference type="Proteomes" id="UP000282211"/>
    </source>
</evidence>
<evidence type="ECO:0000313" key="2">
    <source>
        <dbReference type="EMBL" id="RKQ69151.1"/>
    </source>
</evidence>
<dbReference type="InParanoid" id="A0A420WDR4"/>
<evidence type="ECO:0000256" key="1">
    <source>
        <dbReference type="SAM" id="Phobius"/>
    </source>
</evidence>
<feature type="transmembrane region" description="Helical" evidence="1">
    <location>
        <begin position="49"/>
        <end position="71"/>
    </location>
</feature>
<keyword evidence="1" id="KW-0812">Transmembrane</keyword>
<keyword evidence="1" id="KW-1133">Transmembrane helix</keyword>
<feature type="transmembrane region" description="Helical" evidence="1">
    <location>
        <begin position="6"/>
        <end position="37"/>
    </location>
</feature>
<dbReference type="OrthoDB" id="7632021at2"/>
<organism evidence="2 3">
    <name type="scientific">Litorimonas taeanensis</name>
    <dbReference type="NCBI Taxonomy" id="568099"/>
    <lineage>
        <taxon>Bacteria</taxon>
        <taxon>Pseudomonadati</taxon>
        <taxon>Pseudomonadota</taxon>
        <taxon>Alphaproteobacteria</taxon>
        <taxon>Maricaulales</taxon>
        <taxon>Robiginitomaculaceae</taxon>
    </lineage>
</organism>
<protein>
    <submittedName>
        <fullName evidence="2">Uncharacterized protein</fullName>
    </submittedName>
</protein>
<proteinExistence type="predicted"/>
<dbReference type="AlphaFoldDB" id="A0A420WDR4"/>
<keyword evidence="1" id="KW-0472">Membrane</keyword>